<sequence length="251" mass="28584">LLVEFGGAKLAEIAYAILSHCWGAPEDEVQYTEMVSLTNMDALARNKIRRRSGYLKIRKSCELALKDHLDWLWVDTCCIDRRGSAELSEAINSMYVWYADSDRCYAFLHDTEASALPTDRDDKFTEFSGWPKWFSRGWTLQELVAPVNVHFLNQKWEYIGDKQGCTPSLSVITRISVDVLKEGLGRTSPSVAQIMSWAADRTTAREEDRAYSMLGLLGVHMPILYGEGKNAFLRLQLEVIRTANDQSIFAW</sequence>
<name>A0A0C3NSB0_PISTI</name>
<reference evidence="2 3" key="1">
    <citation type="submission" date="2014-04" db="EMBL/GenBank/DDBJ databases">
        <authorList>
            <consortium name="DOE Joint Genome Institute"/>
            <person name="Kuo A."/>
            <person name="Kohler A."/>
            <person name="Costa M.D."/>
            <person name="Nagy L.G."/>
            <person name="Floudas D."/>
            <person name="Copeland A."/>
            <person name="Barry K.W."/>
            <person name="Cichocki N."/>
            <person name="Veneault-Fourrey C."/>
            <person name="LaButti K."/>
            <person name="Lindquist E.A."/>
            <person name="Lipzen A."/>
            <person name="Lundell T."/>
            <person name="Morin E."/>
            <person name="Murat C."/>
            <person name="Sun H."/>
            <person name="Tunlid A."/>
            <person name="Henrissat B."/>
            <person name="Grigoriev I.V."/>
            <person name="Hibbett D.S."/>
            <person name="Martin F."/>
            <person name="Nordberg H.P."/>
            <person name="Cantor M.N."/>
            <person name="Hua S.X."/>
        </authorList>
    </citation>
    <scope>NUCLEOTIDE SEQUENCE [LARGE SCALE GENOMIC DNA]</scope>
    <source>
        <strain evidence="2 3">Marx 270</strain>
    </source>
</reference>
<dbReference type="EMBL" id="KN832018">
    <property type="protein sequence ID" value="KIN98173.1"/>
    <property type="molecule type" value="Genomic_DNA"/>
</dbReference>
<dbReference type="AlphaFoldDB" id="A0A0C3NSB0"/>
<dbReference type="HOGENOM" id="CLU_000288_138_0_1"/>
<keyword evidence="3" id="KW-1185">Reference proteome</keyword>
<proteinExistence type="predicted"/>
<accession>A0A0C3NSB0</accession>
<protein>
    <recommendedName>
        <fullName evidence="1">Heterokaryon incompatibility domain-containing protein</fullName>
    </recommendedName>
</protein>
<feature type="domain" description="Heterokaryon incompatibility" evidence="1">
    <location>
        <begin position="15"/>
        <end position="118"/>
    </location>
</feature>
<dbReference type="InParanoid" id="A0A0C3NSB0"/>
<reference evidence="3" key="2">
    <citation type="submission" date="2015-01" db="EMBL/GenBank/DDBJ databases">
        <title>Evolutionary Origins and Diversification of the Mycorrhizal Mutualists.</title>
        <authorList>
            <consortium name="DOE Joint Genome Institute"/>
            <consortium name="Mycorrhizal Genomics Consortium"/>
            <person name="Kohler A."/>
            <person name="Kuo A."/>
            <person name="Nagy L.G."/>
            <person name="Floudas D."/>
            <person name="Copeland A."/>
            <person name="Barry K.W."/>
            <person name="Cichocki N."/>
            <person name="Veneault-Fourrey C."/>
            <person name="LaButti K."/>
            <person name="Lindquist E.A."/>
            <person name="Lipzen A."/>
            <person name="Lundell T."/>
            <person name="Morin E."/>
            <person name="Murat C."/>
            <person name="Riley R."/>
            <person name="Ohm R."/>
            <person name="Sun H."/>
            <person name="Tunlid A."/>
            <person name="Henrissat B."/>
            <person name="Grigoriev I.V."/>
            <person name="Hibbett D.S."/>
            <person name="Martin F."/>
        </authorList>
    </citation>
    <scope>NUCLEOTIDE SEQUENCE [LARGE SCALE GENOMIC DNA]</scope>
    <source>
        <strain evidence="3">Marx 270</strain>
    </source>
</reference>
<feature type="non-terminal residue" evidence="2">
    <location>
        <position position="1"/>
    </location>
</feature>
<dbReference type="PANTHER" id="PTHR10622:SF12">
    <property type="entry name" value="HET DOMAIN-CONTAINING PROTEIN"/>
    <property type="match status" value="1"/>
</dbReference>
<evidence type="ECO:0000313" key="3">
    <source>
        <dbReference type="Proteomes" id="UP000054217"/>
    </source>
</evidence>
<gene>
    <name evidence="2" type="ORF">M404DRAFT_63384</name>
</gene>
<dbReference type="Proteomes" id="UP000054217">
    <property type="component" value="Unassembled WGS sequence"/>
</dbReference>
<dbReference type="InterPro" id="IPR010730">
    <property type="entry name" value="HET"/>
</dbReference>
<dbReference type="Pfam" id="PF06985">
    <property type="entry name" value="HET"/>
    <property type="match status" value="1"/>
</dbReference>
<dbReference type="PANTHER" id="PTHR10622">
    <property type="entry name" value="HET DOMAIN-CONTAINING PROTEIN"/>
    <property type="match status" value="1"/>
</dbReference>
<dbReference type="OrthoDB" id="2660847at2759"/>
<feature type="non-terminal residue" evidence="2">
    <location>
        <position position="251"/>
    </location>
</feature>
<organism evidence="2 3">
    <name type="scientific">Pisolithus tinctorius Marx 270</name>
    <dbReference type="NCBI Taxonomy" id="870435"/>
    <lineage>
        <taxon>Eukaryota</taxon>
        <taxon>Fungi</taxon>
        <taxon>Dikarya</taxon>
        <taxon>Basidiomycota</taxon>
        <taxon>Agaricomycotina</taxon>
        <taxon>Agaricomycetes</taxon>
        <taxon>Agaricomycetidae</taxon>
        <taxon>Boletales</taxon>
        <taxon>Sclerodermatineae</taxon>
        <taxon>Pisolithaceae</taxon>
        <taxon>Pisolithus</taxon>
    </lineage>
</organism>
<evidence type="ECO:0000313" key="2">
    <source>
        <dbReference type="EMBL" id="KIN98173.1"/>
    </source>
</evidence>
<dbReference type="STRING" id="870435.A0A0C3NSB0"/>
<evidence type="ECO:0000259" key="1">
    <source>
        <dbReference type="Pfam" id="PF06985"/>
    </source>
</evidence>